<keyword evidence="1" id="KW-0812">Transmembrane</keyword>
<name>A0B7P5_METTP</name>
<evidence type="ECO:0000313" key="2">
    <source>
        <dbReference type="EMBL" id="ABK14719.1"/>
    </source>
</evidence>
<organism evidence="2 3">
    <name type="scientific">Methanothrix thermoacetophila (strain DSM 6194 / JCM 14653 / NBRC 101360 / PT)</name>
    <name type="common">Methanosaeta thermophila</name>
    <dbReference type="NCBI Taxonomy" id="349307"/>
    <lineage>
        <taxon>Archaea</taxon>
        <taxon>Methanobacteriati</taxon>
        <taxon>Methanobacteriota</taxon>
        <taxon>Stenosarchaea group</taxon>
        <taxon>Methanomicrobia</taxon>
        <taxon>Methanotrichales</taxon>
        <taxon>Methanotrichaceae</taxon>
        <taxon>Methanothrix</taxon>
    </lineage>
</organism>
<keyword evidence="3" id="KW-1185">Reference proteome</keyword>
<dbReference type="KEGG" id="mtp:Mthe_0931"/>
<protein>
    <recommendedName>
        <fullName evidence="4">TIGR00304 family protein</fullName>
    </recommendedName>
</protein>
<feature type="transmembrane region" description="Helical" evidence="1">
    <location>
        <begin position="57"/>
        <end position="78"/>
    </location>
</feature>
<dbReference type="EMBL" id="CP000477">
    <property type="protein sequence ID" value="ABK14719.1"/>
    <property type="molecule type" value="Genomic_DNA"/>
</dbReference>
<dbReference type="HOGENOM" id="CLU_149108_3_0_2"/>
<dbReference type="AlphaFoldDB" id="A0B7P5"/>
<accession>A0B7P5</accession>
<reference evidence="2 3" key="1">
    <citation type="submission" date="2006-10" db="EMBL/GenBank/DDBJ databases">
        <title>Complete sequence of Methanosaeta thermophila PT.</title>
        <authorList>
            <consortium name="US DOE Joint Genome Institute"/>
            <person name="Copeland A."/>
            <person name="Lucas S."/>
            <person name="Lapidus A."/>
            <person name="Barry K."/>
            <person name="Detter J.C."/>
            <person name="Glavina del Rio T."/>
            <person name="Hammon N."/>
            <person name="Israni S."/>
            <person name="Pitluck S."/>
            <person name="Chain P."/>
            <person name="Malfatti S."/>
            <person name="Shin M."/>
            <person name="Vergez L."/>
            <person name="Schmutz J."/>
            <person name="Larimer F."/>
            <person name="Land M."/>
            <person name="Hauser L."/>
            <person name="Kyrpides N."/>
            <person name="Kim E."/>
            <person name="Smith K.S."/>
            <person name="Ingram-Smith C."/>
            <person name="Richardson P."/>
        </authorList>
    </citation>
    <scope>NUCLEOTIDE SEQUENCE [LARGE SCALE GENOMIC DNA]</scope>
    <source>
        <strain evidence="3">DSM 6194 / JCM 14653 / NBRC 101360 / PT</strain>
    </source>
</reference>
<evidence type="ECO:0008006" key="4">
    <source>
        <dbReference type="Google" id="ProtNLM"/>
    </source>
</evidence>
<evidence type="ECO:0000313" key="3">
    <source>
        <dbReference type="Proteomes" id="UP000000674"/>
    </source>
</evidence>
<dbReference type="InterPro" id="IPR002849">
    <property type="entry name" value="DUF131"/>
</dbReference>
<keyword evidence="1" id="KW-0472">Membrane</keyword>
<dbReference type="STRING" id="349307.Mthe_0931"/>
<dbReference type="NCBIfam" id="TIGR00304">
    <property type="entry name" value="TIGR00304 family membrane protein"/>
    <property type="match status" value="1"/>
</dbReference>
<keyword evidence="1" id="KW-1133">Transmembrane helix</keyword>
<evidence type="ECO:0000256" key="1">
    <source>
        <dbReference type="SAM" id="Phobius"/>
    </source>
</evidence>
<dbReference type="Proteomes" id="UP000000674">
    <property type="component" value="Chromosome"/>
</dbReference>
<proteinExistence type="predicted"/>
<sequence>MIISGIMILMLDSIMRERRYEEMEETVMPAERRTDIKGGAVVMIGPLPVVIGSDQRMAAVLMVLAITLMAIWMVSAYLGHFQ</sequence>
<gene>
    <name evidence="2" type="ordered locus">Mthe_0931</name>
</gene>
<dbReference type="Pfam" id="PF01998">
    <property type="entry name" value="DUF131"/>
    <property type="match status" value="1"/>
</dbReference>